<dbReference type="AlphaFoldDB" id="A0A8H5ZET7"/>
<protein>
    <submittedName>
        <fullName evidence="1">Uncharacterized protein</fullName>
    </submittedName>
</protein>
<sequence>MDFAFRSKIIVLQLHADIIRTGKSLKWNGDPKIIKGKKDISGNKIVLQRGDIIRNNLLKIKKSQVLGKYPKDLEIALRERRKTTSRFNSNSQRRGTQTRVHFDVKERYLEARNKAKPGKTVLQHQKATPPR</sequence>
<comment type="caution">
    <text evidence="1">The sequence shown here is derived from an EMBL/GenBank/DDBJ whole genome shotgun (WGS) entry which is preliminary data.</text>
</comment>
<evidence type="ECO:0000313" key="1">
    <source>
        <dbReference type="EMBL" id="KAF5847927.1"/>
    </source>
</evidence>
<organism evidence="1 2">
    <name type="scientific">Cochliobolus sativus</name>
    <name type="common">Common root rot and spot blotch fungus</name>
    <name type="synonym">Bipolaris sorokiniana</name>
    <dbReference type="NCBI Taxonomy" id="45130"/>
    <lineage>
        <taxon>Eukaryota</taxon>
        <taxon>Fungi</taxon>
        <taxon>Dikarya</taxon>
        <taxon>Ascomycota</taxon>
        <taxon>Pezizomycotina</taxon>
        <taxon>Dothideomycetes</taxon>
        <taxon>Pleosporomycetidae</taxon>
        <taxon>Pleosporales</taxon>
        <taxon>Pleosporineae</taxon>
        <taxon>Pleosporaceae</taxon>
        <taxon>Bipolaris</taxon>
    </lineage>
</organism>
<gene>
    <name evidence="1" type="ORF">GGP41_009164</name>
</gene>
<dbReference type="EMBL" id="WNKQ01000012">
    <property type="protein sequence ID" value="KAF5847927.1"/>
    <property type="molecule type" value="Genomic_DNA"/>
</dbReference>
<accession>A0A8H5ZET7</accession>
<evidence type="ECO:0000313" key="2">
    <source>
        <dbReference type="Proteomes" id="UP000624244"/>
    </source>
</evidence>
<dbReference type="Proteomes" id="UP000624244">
    <property type="component" value="Unassembled WGS sequence"/>
</dbReference>
<name>A0A8H5ZET7_COCSA</name>
<proteinExistence type="predicted"/>
<reference evidence="1" key="1">
    <citation type="submission" date="2019-11" db="EMBL/GenBank/DDBJ databases">
        <title>Bipolaris sorokiniana Genome sequencing.</title>
        <authorList>
            <person name="Wang H."/>
        </authorList>
    </citation>
    <scope>NUCLEOTIDE SEQUENCE</scope>
</reference>